<evidence type="ECO:0000256" key="5">
    <source>
        <dbReference type="ARBA" id="ARBA00023172"/>
    </source>
</evidence>
<dbReference type="GO" id="GO:0003677">
    <property type="term" value="F:DNA binding"/>
    <property type="evidence" value="ECO:0007669"/>
    <property type="project" value="UniProtKB-KW"/>
</dbReference>
<proteinExistence type="inferred from homology"/>
<feature type="compositionally biased region" description="Basic and acidic residues" evidence="6">
    <location>
        <begin position="174"/>
        <end position="192"/>
    </location>
</feature>
<dbReference type="Pfam" id="PF01609">
    <property type="entry name" value="DDE_Tnp_1"/>
    <property type="match status" value="1"/>
</dbReference>
<sequence length="365" mass="41012">MRGNQDFQGAMFSYISLEERVPQAHPLRKLRAVVDALLATMNREFEAVYARRGRPSVPPEMLLKALLLQILFSIRSERQLVEAINYNLLYRWFVGLNIEDKVWDHSTFSANRERLFNEDLARTFFERVKLSAQWGKLASDEHFSVDGTLIDAWASHKSFKRKDDDSGTPPGRNPEVDFKGQERCNDTHKSTTDADARLFKKSRGDKSRLCHMGHILMENRNGLIVDVEITHASGTAEREAALAMLERRGNRNKRATVGADKGYDSKAFIKGCRKLKVTPHVAAKDSRSISACSGFITPLPGNACRESAFSSRIHALSRVSCTSRSRAACATATPRSVTSLTASTLNSRLNCRLVPINHLRFHLPP</sequence>
<dbReference type="PANTHER" id="PTHR35604:SF2">
    <property type="entry name" value="TRANSPOSASE INSH FOR INSERTION SEQUENCE ELEMENT IS5A-RELATED"/>
    <property type="match status" value="1"/>
</dbReference>
<dbReference type="Pfam" id="PF05598">
    <property type="entry name" value="DUF772"/>
    <property type="match status" value="1"/>
</dbReference>
<evidence type="ECO:0000256" key="4">
    <source>
        <dbReference type="ARBA" id="ARBA00023125"/>
    </source>
</evidence>
<dbReference type="PANTHER" id="PTHR35604">
    <property type="entry name" value="TRANSPOSASE INSH FOR INSERTION SEQUENCE ELEMENT IS5A-RELATED"/>
    <property type="match status" value="1"/>
</dbReference>
<dbReference type="InterPro" id="IPR002559">
    <property type="entry name" value="Transposase_11"/>
</dbReference>
<dbReference type="InterPro" id="IPR047959">
    <property type="entry name" value="Transpos_IS5"/>
</dbReference>
<accession>A0A9J9Q7R6</accession>
<evidence type="ECO:0000256" key="1">
    <source>
        <dbReference type="ARBA" id="ARBA00003544"/>
    </source>
</evidence>
<dbReference type="InterPro" id="IPR008490">
    <property type="entry name" value="Transposase_InsH_N"/>
</dbReference>
<dbReference type="NCBIfam" id="NF033581">
    <property type="entry name" value="transpos_IS5_4"/>
    <property type="match status" value="1"/>
</dbReference>
<keyword evidence="5" id="KW-0233">DNA recombination</keyword>
<organism evidence="9 10">
    <name type="scientific">Acidovorax ebreus (strain TPSY)</name>
    <name type="common">Diaphorobacter sp. (strain TPSY)</name>
    <dbReference type="NCBI Taxonomy" id="535289"/>
    <lineage>
        <taxon>Bacteria</taxon>
        <taxon>Pseudomonadati</taxon>
        <taxon>Pseudomonadota</taxon>
        <taxon>Betaproteobacteria</taxon>
        <taxon>Burkholderiales</taxon>
        <taxon>Comamonadaceae</taxon>
        <taxon>Diaphorobacter</taxon>
    </lineage>
</organism>
<name>A0A9J9Q7R6_ACIET</name>
<dbReference type="EMBL" id="CP001392">
    <property type="protein sequence ID" value="ACM33578.1"/>
    <property type="molecule type" value="Genomic_DNA"/>
</dbReference>
<protein>
    <submittedName>
        <fullName evidence="9">Transposase IS4 family protein</fullName>
    </submittedName>
</protein>
<evidence type="ECO:0000259" key="8">
    <source>
        <dbReference type="Pfam" id="PF05598"/>
    </source>
</evidence>
<comment type="function">
    <text evidence="1">Involved in the transposition of the insertion sequence IS5.</text>
</comment>
<dbReference type="RefSeq" id="WP_015913600.1">
    <property type="nucleotide sequence ID" value="NC_011992.1"/>
</dbReference>
<comment type="similarity">
    <text evidence="2">Belongs to the transposase 11 family.</text>
</comment>
<evidence type="ECO:0000256" key="6">
    <source>
        <dbReference type="SAM" id="MobiDB-lite"/>
    </source>
</evidence>
<keyword evidence="10" id="KW-1185">Reference proteome</keyword>
<evidence type="ECO:0000313" key="9">
    <source>
        <dbReference type="EMBL" id="ACM33578.1"/>
    </source>
</evidence>
<keyword evidence="3" id="KW-0815">Transposition</keyword>
<dbReference type="GO" id="GO:0004803">
    <property type="term" value="F:transposase activity"/>
    <property type="evidence" value="ECO:0007669"/>
    <property type="project" value="InterPro"/>
</dbReference>
<evidence type="ECO:0000256" key="2">
    <source>
        <dbReference type="ARBA" id="ARBA00010075"/>
    </source>
</evidence>
<feature type="domain" description="Transposase InsH N-terminal" evidence="8">
    <location>
        <begin position="16"/>
        <end position="114"/>
    </location>
</feature>
<evidence type="ECO:0000259" key="7">
    <source>
        <dbReference type="Pfam" id="PF01609"/>
    </source>
</evidence>
<evidence type="ECO:0000313" key="10">
    <source>
        <dbReference type="Proteomes" id="UP000000450"/>
    </source>
</evidence>
<evidence type="ECO:0000256" key="3">
    <source>
        <dbReference type="ARBA" id="ARBA00022578"/>
    </source>
</evidence>
<dbReference type="GO" id="GO:0006313">
    <property type="term" value="P:DNA transposition"/>
    <property type="evidence" value="ECO:0007669"/>
    <property type="project" value="InterPro"/>
</dbReference>
<gene>
    <name evidence="9" type="ordered locus">Dtpsy_2124</name>
</gene>
<reference evidence="9 10" key="1">
    <citation type="journal article" date="2010" name="J. Bacteriol.">
        <title>Completed genome sequence of the anaerobic iron-oxidizing bacterium Acidovorax ebreus strain TPSY.</title>
        <authorList>
            <person name="Byrne-Bailey K.G."/>
            <person name="Weber K.A."/>
            <person name="Chair A.H."/>
            <person name="Bose S."/>
            <person name="Knox T."/>
            <person name="Spanbauer T.L."/>
            <person name="Chertkov O."/>
            <person name="Coates J.D."/>
        </authorList>
    </citation>
    <scope>NUCLEOTIDE SEQUENCE [LARGE SCALE GENOMIC DNA]</scope>
    <source>
        <strain evidence="9 10">TPSY</strain>
    </source>
</reference>
<dbReference type="AlphaFoldDB" id="A0A9J9Q7R6"/>
<feature type="region of interest" description="Disordered" evidence="6">
    <location>
        <begin position="159"/>
        <end position="192"/>
    </location>
</feature>
<keyword evidence="4" id="KW-0238">DNA-binding</keyword>
<dbReference type="Proteomes" id="UP000000450">
    <property type="component" value="Chromosome"/>
</dbReference>
<dbReference type="KEGG" id="dia:Dtpsy_2124"/>
<feature type="domain" description="Transposase IS4-like" evidence="7">
    <location>
        <begin position="196"/>
        <end position="285"/>
    </location>
</feature>